<evidence type="ECO:0000256" key="6">
    <source>
        <dbReference type="ARBA" id="ARBA00023139"/>
    </source>
</evidence>
<evidence type="ECO:0000256" key="8">
    <source>
        <dbReference type="SAM" id="SignalP"/>
    </source>
</evidence>
<keyword evidence="3" id="KW-1003">Cell membrane</keyword>
<dbReference type="PROSITE" id="PS01037">
    <property type="entry name" value="SBP_BACTERIAL_1"/>
    <property type="match status" value="1"/>
</dbReference>
<evidence type="ECO:0000256" key="3">
    <source>
        <dbReference type="ARBA" id="ARBA00022475"/>
    </source>
</evidence>
<dbReference type="PANTHER" id="PTHR43649:SF33">
    <property type="entry name" value="POLYGALACTURONAN_RHAMNOGALACTURONAN-BINDING PROTEIN YTCQ"/>
    <property type="match status" value="1"/>
</dbReference>
<dbReference type="InterPro" id="IPR006059">
    <property type="entry name" value="SBP"/>
</dbReference>
<evidence type="ECO:0000313" key="10">
    <source>
        <dbReference type="Proteomes" id="UP000721415"/>
    </source>
</evidence>
<protein>
    <submittedName>
        <fullName evidence="9">ABC transporter substrate-binding protein</fullName>
    </submittedName>
</protein>
<comment type="similarity">
    <text evidence="1">Belongs to the bacterial solute-binding protein 1 family.</text>
</comment>
<dbReference type="Gene3D" id="3.40.190.10">
    <property type="entry name" value="Periplasmic binding protein-like II"/>
    <property type="match status" value="1"/>
</dbReference>
<dbReference type="SUPFAM" id="SSF53850">
    <property type="entry name" value="Periplasmic binding protein-like II"/>
    <property type="match status" value="1"/>
</dbReference>
<sequence>MRKLKNIKWMLFFMACISLLTGCLNQNKDANKSSTTTDGKTVLEFWSFWGAGPRREVVQELIDEYNSTQDKVEIKYVYQPWGDIWTKALSATAAGTPPDIIVQDINTVAQRAEAEQSVDLSQYIEEDLEKEFYPQLWDTVQYEEGIYGLPFNTDMQVIFYNKKLLEEANLQEADLPKTWEELEQIAHQLDVKEGESFKRIGFYPLWNIGSEVWSLNADNGISWFDENEAIKINTPKKVETFEWLKKWQKYYGKDTINNMEADFGDGMSDPFISEKIAMYANNINYYTSLKENAPEDFEFGIFPLPAKTASDKNWTWGGGFALEVPKGAKHVQESYDFIKFMVSQEAQEKYGANSYDVMANRLANESLLEGDMLSEEDKIIYQMVQDNFDQTVITPTPLSAPDYLNLVKEEIDRIMIDGKDPQEALKKAQESVENLVQQNE</sequence>
<name>A0ABS0LSV6_9LACT</name>
<evidence type="ECO:0000256" key="2">
    <source>
        <dbReference type="ARBA" id="ARBA00022448"/>
    </source>
</evidence>
<dbReference type="RefSeq" id="WP_197115239.1">
    <property type="nucleotide sequence ID" value="NZ_JACBXQ010000002.1"/>
</dbReference>
<organism evidence="9 10">
    <name type="scientific">Facklamia lactis</name>
    <dbReference type="NCBI Taxonomy" id="2749967"/>
    <lineage>
        <taxon>Bacteria</taxon>
        <taxon>Bacillati</taxon>
        <taxon>Bacillota</taxon>
        <taxon>Bacilli</taxon>
        <taxon>Lactobacillales</taxon>
        <taxon>Aerococcaceae</taxon>
        <taxon>Facklamia</taxon>
    </lineage>
</organism>
<keyword evidence="6" id="KW-0564">Palmitate</keyword>
<keyword evidence="4 8" id="KW-0732">Signal</keyword>
<evidence type="ECO:0000256" key="5">
    <source>
        <dbReference type="ARBA" id="ARBA00023136"/>
    </source>
</evidence>
<evidence type="ECO:0000256" key="7">
    <source>
        <dbReference type="ARBA" id="ARBA00023288"/>
    </source>
</evidence>
<dbReference type="InterPro" id="IPR050490">
    <property type="entry name" value="Bact_solute-bd_prot1"/>
</dbReference>
<reference evidence="9 10" key="1">
    <citation type="submission" date="2020-07" db="EMBL/GenBank/DDBJ databases">
        <title>Facklamia lactis sp. nov., isolated from raw milk.</title>
        <authorList>
            <person name="Doll E.V."/>
            <person name="Huptas C."/>
            <person name="Staib L."/>
            <person name="Wenning M."/>
            <person name="Scherer S."/>
        </authorList>
    </citation>
    <scope>NUCLEOTIDE SEQUENCE [LARGE SCALE GENOMIC DNA]</scope>
    <source>
        <strain evidence="9 10">DSM 111018</strain>
    </source>
</reference>
<dbReference type="Pfam" id="PF13416">
    <property type="entry name" value="SBP_bac_8"/>
    <property type="match status" value="1"/>
</dbReference>
<dbReference type="CDD" id="cd14748">
    <property type="entry name" value="PBP2_UgpB"/>
    <property type="match status" value="1"/>
</dbReference>
<gene>
    <name evidence="9" type="ORF">HZY91_05480</name>
</gene>
<feature type="signal peptide" evidence="8">
    <location>
        <begin position="1"/>
        <end position="21"/>
    </location>
</feature>
<keyword evidence="10" id="KW-1185">Reference proteome</keyword>
<proteinExistence type="inferred from homology"/>
<dbReference type="PROSITE" id="PS51257">
    <property type="entry name" value="PROKAR_LIPOPROTEIN"/>
    <property type="match status" value="1"/>
</dbReference>
<keyword evidence="5" id="KW-0472">Membrane</keyword>
<dbReference type="Proteomes" id="UP000721415">
    <property type="component" value="Unassembled WGS sequence"/>
</dbReference>
<keyword evidence="2" id="KW-0813">Transport</keyword>
<comment type="caution">
    <text evidence="9">The sequence shown here is derived from an EMBL/GenBank/DDBJ whole genome shotgun (WGS) entry which is preliminary data.</text>
</comment>
<dbReference type="EMBL" id="JACBXQ010000002">
    <property type="protein sequence ID" value="MBG9986344.1"/>
    <property type="molecule type" value="Genomic_DNA"/>
</dbReference>
<feature type="chain" id="PRO_5046109181" evidence="8">
    <location>
        <begin position="22"/>
        <end position="440"/>
    </location>
</feature>
<evidence type="ECO:0000313" key="9">
    <source>
        <dbReference type="EMBL" id="MBG9986344.1"/>
    </source>
</evidence>
<evidence type="ECO:0000256" key="4">
    <source>
        <dbReference type="ARBA" id="ARBA00022729"/>
    </source>
</evidence>
<dbReference type="InterPro" id="IPR006061">
    <property type="entry name" value="SBP_1_CS"/>
</dbReference>
<dbReference type="PANTHER" id="PTHR43649">
    <property type="entry name" value="ARABINOSE-BINDING PROTEIN-RELATED"/>
    <property type="match status" value="1"/>
</dbReference>
<accession>A0ABS0LSV6</accession>
<evidence type="ECO:0000256" key="1">
    <source>
        <dbReference type="ARBA" id="ARBA00008520"/>
    </source>
</evidence>
<keyword evidence="7" id="KW-0449">Lipoprotein</keyword>